<proteinExistence type="predicted"/>
<accession>A0A0G1MEH9</accession>
<dbReference type="AlphaFoldDB" id="A0A0G1MEH9"/>
<reference evidence="2 3" key="1">
    <citation type="journal article" date="2015" name="Nature">
        <title>rRNA introns, odd ribosomes, and small enigmatic genomes across a large radiation of phyla.</title>
        <authorList>
            <person name="Brown C.T."/>
            <person name="Hug L.A."/>
            <person name="Thomas B.C."/>
            <person name="Sharon I."/>
            <person name="Castelle C.J."/>
            <person name="Singh A."/>
            <person name="Wilkins M.J."/>
            <person name="Williams K.H."/>
            <person name="Banfield J.F."/>
        </authorList>
    </citation>
    <scope>NUCLEOTIDE SEQUENCE [LARGE SCALE GENOMIC DNA]</scope>
</reference>
<dbReference type="GO" id="GO:0007165">
    <property type="term" value="P:signal transduction"/>
    <property type="evidence" value="ECO:0007669"/>
    <property type="project" value="InterPro"/>
</dbReference>
<gene>
    <name evidence="2" type="ORF">UW63_C0028G0006</name>
</gene>
<name>A0A0G1MEH9_9BACT</name>
<dbReference type="Proteomes" id="UP000034154">
    <property type="component" value="Unassembled WGS sequence"/>
</dbReference>
<dbReference type="EMBL" id="LCJB01000028">
    <property type="protein sequence ID" value="KKT70344.1"/>
    <property type="molecule type" value="Genomic_DNA"/>
</dbReference>
<dbReference type="PROSITE" id="PS50017">
    <property type="entry name" value="DEATH_DOMAIN"/>
    <property type="match status" value="1"/>
</dbReference>
<evidence type="ECO:0000313" key="2">
    <source>
        <dbReference type="EMBL" id="KKT70344.1"/>
    </source>
</evidence>
<dbReference type="InterPro" id="IPR000488">
    <property type="entry name" value="Death_dom"/>
</dbReference>
<sequence>MSHQLATFDISQIVAEKTRFITKVMQRDPEIAGSWSLEALLSVSAHVASSYAMRQDLMQDRAHAQAIILCFLNYALECLVAIKRAGGDRRSEMDLALAIARKVGIEQLIAYAETRQREICDQLRELRERDIVRVRSDSTKRWQYYGITDATTAYFMWSRSESDLFDPCNLPVATLAEEQAITDLITRVKEEITVAGWVNWSEMLSEDLLGVGVFAARYFRRVERHRLNPAGGVLYPFLMGLLVKAFGNGIGFSGRAGSGCPFAAEIYVFGNLDDVISFLERVVERRVPGLKRWQRLADEDATLPPSVFPDQDLGEIHEAEVAAKIARVTEGRDQDFCDGRIFSRLNHRQTLRVANLGLQAFRRLVESARNFYHFDEGQTMPEPNRILEFWCDHVFMSVQGNTRLILAETWARRNEPWRHDPNKVVSLADLLRLAEGFAVWPEAAKEQLVETVPINRILTDKSQSWDDKARVLLEVWGFMTRDEHNLVYVLKLMNRVDWDSFRNLFKELCSDSIFFQFKEVMLQAARVMTWSHRLLLEVLSLALAGEILPIALPKVADSLSTTSWESVIARTDYRLVGIVWQLLDGERLVELFDRFDARNIGQFLNRTAKLEELPAFFRPLLEALRNNENRRDTFSNWARSGSHRHGLELFRGHEVVLETLWTEIFPGQHLRLSRN</sequence>
<evidence type="ECO:0000259" key="1">
    <source>
        <dbReference type="PROSITE" id="PS50017"/>
    </source>
</evidence>
<feature type="domain" description="Death" evidence="1">
    <location>
        <begin position="440"/>
        <end position="497"/>
    </location>
</feature>
<comment type="caution">
    <text evidence="2">The sequence shown here is derived from an EMBL/GenBank/DDBJ whole genome shotgun (WGS) entry which is preliminary data.</text>
</comment>
<protein>
    <recommendedName>
        <fullName evidence="1">Death domain-containing protein</fullName>
    </recommendedName>
</protein>
<evidence type="ECO:0000313" key="3">
    <source>
        <dbReference type="Proteomes" id="UP000034154"/>
    </source>
</evidence>
<organism evidence="2 3">
    <name type="scientific">Candidatus Uhrbacteria bacterium GW2011_GWF2_44_350</name>
    <dbReference type="NCBI Taxonomy" id="1619000"/>
    <lineage>
        <taxon>Bacteria</taxon>
        <taxon>Candidatus Uhriibacteriota</taxon>
    </lineage>
</organism>